<evidence type="ECO:0000259" key="1">
    <source>
        <dbReference type="Pfam" id="PF06985"/>
    </source>
</evidence>
<dbReference type="PANTHER" id="PTHR10622">
    <property type="entry name" value="HET DOMAIN-CONTAINING PROTEIN"/>
    <property type="match status" value="1"/>
</dbReference>
<dbReference type="Pfam" id="PF26640">
    <property type="entry name" value="DUF8212"/>
    <property type="match status" value="1"/>
</dbReference>
<organism evidence="3 4">
    <name type="scientific">Anthostomella pinea</name>
    <dbReference type="NCBI Taxonomy" id="933095"/>
    <lineage>
        <taxon>Eukaryota</taxon>
        <taxon>Fungi</taxon>
        <taxon>Dikarya</taxon>
        <taxon>Ascomycota</taxon>
        <taxon>Pezizomycotina</taxon>
        <taxon>Sordariomycetes</taxon>
        <taxon>Xylariomycetidae</taxon>
        <taxon>Xylariales</taxon>
        <taxon>Xylariaceae</taxon>
        <taxon>Anthostomella</taxon>
    </lineage>
</organism>
<feature type="domain" description="Heterokaryon incompatibility" evidence="1">
    <location>
        <begin position="21"/>
        <end position="124"/>
    </location>
</feature>
<keyword evidence="4" id="KW-1185">Reference proteome</keyword>
<proteinExistence type="predicted"/>
<accession>A0AAI8YPT4</accession>
<dbReference type="EMBL" id="CAUWAG010000020">
    <property type="protein sequence ID" value="CAJ2512663.1"/>
    <property type="molecule type" value="Genomic_DNA"/>
</dbReference>
<evidence type="ECO:0000313" key="3">
    <source>
        <dbReference type="EMBL" id="CAJ2512663.1"/>
    </source>
</evidence>
<protein>
    <submittedName>
        <fullName evidence="3">Uu.00g007820.m01.CDS01</fullName>
    </submittedName>
</protein>
<dbReference type="Proteomes" id="UP001295740">
    <property type="component" value="Unassembled WGS sequence"/>
</dbReference>
<gene>
    <name evidence="3" type="ORF">KHLLAP_LOCUS13131</name>
</gene>
<dbReference type="Pfam" id="PF06985">
    <property type="entry name" value="HET"/>
    <property type="match status" value="1"/>
</dbReference>
<evidence type="ECO:0000259" key="2">
    <source>
        <dbReference type="Pfam" id="PF26640"/>
    </source>
</evidence>
<dbReference type="AlphaFoldDB" id="A0AAI8YPT4"/>
<feature type="domain" description="DUF8212" evidence="2">
    <location>
        <begin position="256"/>
        <end position="286"/>
    </location>
</feature>
<name>A0AAI8YPT4_9PEZI</name>
<dbReference type="InterPro" id="IPR058525">
    <property type="entry name" value="DUF8212"/>
</dbReference>
<sequence>MRLVNTRSGHLEAFVEPPDHYAILSHRWTDEEVSFEEYELALHPPKYLLEREAAQVAIVKRRTGYTKIQDCCRVAAKHGFDWVWIDTCCIDKRSSAELSEAINSMWKWYEESNMCYVYLADVSPPARGRALDYMGLERSSWFTRAWTLQELLAPKKHRFYASNWQHLFALTRNMAFGGETSRHTFAANERSAEQMAAITSIPASVFLGNQPDKRYSAAQRMSWAARRQATRIEDVAYSLLGLFQINLPLLYGEGDRAFRRLQEEIIRQSDDETIFAWASSVPSPMEPRGLLAKSPLSFYDSADTEMYKACQIRPAYTATNKGLAIRGPCRRLTREAQKPEDARLNPRLRGLLGGPFYHLELNCLTPFADSDGRTDSRIGALLLYQKFGNETWGVLGLREWIQDLPEARDVEVRDFYVAL</sequence>
<reference evidence="3" key="1">
    <citation type="submission" date="2023-10" db="EMBL/GenBank/DDBJ databases">
        <authorList>
            <person name="Hackl T."/>
        </authorList>
    </citation>
    <scope>NUCLEOTIDE SEQUENCE</scope>
</reference>
<dbReference type="InterPro" id="IPR010730">
    <property type="entry name" value="HET"/>
</dbReference>
<dbReference type="PANTHER" id="PTHR10622:SF10">
    <property type="entry name" value="HET DOMAIN-CONTAINING PROTEIN"/>
    <property type="match status" value="1"/>
</dbReference>
<evidence type="ECO:0000313" key="4">
    <source>
        <dbReference type="Proteomes" id="UP001295740"/>
    </source>
</evidence>
<comment type="caution">
    <text evidence="3">The sequence shown here is derived from an EMBL/GenBank/DDBJ whole genome shotgun (WGS) entry which is preliminary data.</text>
</comment>